<dbReference type="SUPFAM" id="SSF52833">
    <property type="entry name" value="Thioredoxin-like"/>
    <property type="match status" value="1"/>
</dbReference>
<dbReference type="PANTHER" id="PTHR13887:SF41">
    <property type="entry name" value="THIOREDOXIN SUPERFAMILY PROTEIN"/>
    <property type="match status" value="1"/>
</dbReference>
<dbReference type="EMBL" id="JACYXC010000001">
    <property type="protein sequence ID" value="MBH5334533.1"/>
    <property type="molecule type" value="Genomic_DNA"/>
</dbReference>
<evidence type="ECO:0000313" key="3">
    <source>
        <dbReference type="EMBL" id="MBH5334533.1"/>
    </source>
</evidence>
<dbReference type="CDD" id="cd03024">
    <property type="entry name" value="DsbA_FrnE"/>
    <property type="match status" value="1"/>
</dbReference>
<sequence length="249" mass="26829">MKVEIYSDIACPWCHLGKKRFERALAAFPGADRVEVVYRPFQLDPTAPEEPRPHREVLAEKYGPQSVAMDERITALGAAENLTFDFDTVVENNSLLAHRLLRFALQEYGPAAQARLKGRLLEAHFGEGMDIGDREELTDAAVAVGLDRDPVAAFLDGDELHDEVLDEIDEARQRGITAVPTFVFEGRWAVQGGQEPATFLDVLHQVTAATAAESAGARPGDGAEPAAVPGRTAGPDAACADDACEVPAP</sequence>
<proteinExistence type="predicted"/>
<evidence type="ECO:0000313" key="4">
    <source>
        <dbReference type="Proteomes" id="UP000807371"/>
    </source>
</evidence>
<dbReference type="Proteomes" id="UP000807371">
    <property type="component" value="Unassembled WGS sequence"/>
</dbReference>
<organism evidence="3 4">
    <name type="scientific">Streptomyces pactum</name>
    <dbReference type="NCBI Taxonomy" id="68249"/>
    <lineage>
        <taxon>Bacteria</taxon>
        <taxon>Bacillati</taxon>
        <taxon>Actinomycetota</taxon>
        <taxon>Actinomycetes</taxon>
        <taxon>Kitasatosporales</taxon>
        <taxon>Streptomycetaceae</taxon>
        <taxon>Streptomyces</taxon>
    </lineage>
</organism>
<gene>
    <name evidence="3" type="ORF">IHE55_06845</name>
</gene>
<dbReference type="RefSeq" id="WP_197988221.1">
    <property type="nucleotide sequence ID" value="NZ_JACYXC010000001.1"/>
</dbReference>
<feature type="region of interest" description="Disordered" evidence="1">
    <location>
        <begin position="212"/>
        <end position="249"/>
    </location>
</feature>
<protein>
    <submittedName>
        <fullName evidence="3">DsbA family oxidoreductase</fullName>
    </submittedName>
</protein>
<dbReference type="InterPro" id="IPR001853">
    <property type="entry name" value="DSBA-like_thioredoxin_dom"/>
</dbReference>
<accession>A0ABS0NH94</accession>
<dbReference type="Pfam" id="PF01323">
    <property type="entry name" value="DSBA"/>
    <property type="match status" value="1"/>
</dbReference>
<name>A0ABS0NH94_9ACTN</name>
<dbReference type="InterPro" id="IPR036249">
    <property type="entry name" value="Thioredoxin-like_sf"/>
</dbReference>
<dbReference type="Gene3D" id="3.40.30.10">
    <property type="entry name" value="Glutaredoxin"/>
    <property type="match status" value="1"/>
</dbReference>
<feature type="domain" description="DSBA-like thioredoxin" evidence="2">
    <location>
        <begin position="3"/>
        <end position="203"/>
    </location>
</feature>
<comment type="caution">
    <text evidence="3">The sequence shown here is derived from an EMBL/GenBank/DDBJ whole genome shotgun (WGS) entry which is preliminary data.</text>
</comment>
<keyword evidence="4" id="KW-1185">Reference proteome</keyword>
<evidence type="ECO:0000256" key="1">
    <source>
        <dbReference type="SAM" id="MobiDB-lite"/>
    </source>
</evidence>
<dbReference type="PANTHER" id="PTHR13887">
    <property type="entry name" value="GLUTATHIONE S-TRANSFERASE KAPPA"/>
    <property type="match status" value="1"/>
</dbReference>
<reference evidence="3 4" key="1">
    <citation type="submission" date="2020-09" db="EMBL/GenBank/DDBJ databases">
        <title>Biosynthesis of the nuclear factor of activated T cells inhibitor NFAT-133 and its congeners in Streptomyces pactum.</title>
        <authorList>
            <person name="Zhou W."/>
            <person name="Posri P."/>
            <person name="Abugrain M.E."/>
            <person name="Weisberg A.J."/>
            <person name="Chang J.H."/>
            <person name="Mahmud T."/>
        </authorList>
    </citation>
    <scope>NUCLEOTIDE SEQUENCE [LARGE SCALE GENOMIC DNA]</scope>
    <source>
        <strain evidence="3 4">ATCC 27456</strain>
    </source>
</reference>
<evidence type="ECO:0000259" key="2">
    <source>
        <dbReference type="Pfam" id="PF01323"/>
    </source>
</evidence>